<dbReference type="InterPro" id="IPR013320">
    <property type="entry name" value="ConA-like_dom_sf"/>
</dbReference>
<evidence type="ECO:0000313" key="2">
    <source>
        <dbReference type="EMBL" id="AYE37519.1"/>
    </source>
</evidence>
<evidence type="ECO:0000313" key="3">
    <source>
        <dbReference type="Proteomes" id="UP000267208"/>
    </source>
</evidence>
<dbReference type="Proteomes" id="UP000267208">
    <property type="component" value="Chromosome"/>
</dbReference>
<dbReference type="AlphaFoldDB" id="A0A386PRP5"/>
<name>A0A386PRP5_9LACO</name>
<dbReference type="KEGG" id="lzh:D1B17_02110"/>
<keyword evidence="1" id="KW-0472">Membrane</keyword>
<evidence type="ECO:0000256" key="1">
    <source>
        <dbReference type="SAM" id="Phobius"/>
    </source>
</evidence>
<dbReference type="SUPFAM" id="SSF49899">
    <property type="entry name" value="Concanavalin A-like lectins/glucanases"/>
    <property type="match status" value="1"/>
</dbReference>
<keyword evidence="3" id="KW-1185">Reference proteome</keyword>
<dbReference type="EMBL" id="CP031933">
    <property type="protein sequence ID" value="AYE37519.1"/>
    <property type="molecule type" value="Genomic_DNA"/>
</dbReference>
<reference evidence="3" key="1">
    <citation type="submission" date="2018-08" db="EMBL/GenBank/DDBJ databases">
        <title>Genome of Lactobacillus sp. HBUAS52074.</title>
        <authorList>
            <person name="Guo Z."/>
            <person name="Zhang Z.D."/>
        </authorList>
    </citation>
    <scope>NUCLEOTIDE SEQUENCE [LARGE SCALE GENOMIC DNA]</scope>
    <source>
        <strain evidence="3">HBUAS52074</strain>
    </source>
</reference>
<accession>A0A386PRP5</accession>
<proteinExistence type="predicted"/>
<keyword evidence="1" id="KW-0812">Transmembrane</keyword>
<feature type="transmembrane region" description="Helical" evidence="1">
    <location>
        <begin position="12"/>
        <end position="28"/>
    </location>
</feature>
<organism evidence="2 3">
    <name type="scientific">Companilactobacillus zhachilii</name>
    <dbReference type="NCBI Taxonomy" id="2304606"/>
    <lineage>
        <taxon>Bacteria</taxon>
        <taxon>Bacillati</taxon>
        <taxon>Bacillota</taxon>
        <taxon>Bacilli</taxon>
        <taxon>Lactobacillales</taxon>
        <taxon>Lactobacillaceae</taxon>
        <taxon>Companilactobacillus</taxon>
    </lineage>
</organism>
<dbReference type="Gene3D" id="2.60.120.200">
    <property type="match status" value="1"/>
</dbReference>
<gene>
    <name evidence="2" type="ORF">D1B17_02110</name>
</gene>
<sequence length="798" mass="88459">MVSDKKTYKKLLIILIFFELIFVYELMLNTNEVYADVEYVSKVDEEAADPEDLKNAINSAPRGLDISDPTFLRGDFSNEGSSENMNSSKVIRKGTTDKTGILRVTHGFNQLGSIWSNIDKSNFLDISQDQSMSMWLYFGRPIDQSKPLEVGDGMAFVLQNAQDNPLAMNKWGGIKAISRFHGNPAPGETLGVWGADFDNANSIFNIPISQTAIPNSFAIEFDTFLNRLTLANDINGKGVSFDADLAFGRNDDGSMKYIQQIKGQHISMDYPDGPSYDDFDFDGPNDDATYVLGTGSGNIGTRAFFKMNHKNLEDNLNLTNSKWHHMTVKFDHSTSSLTYIFDDKDINGNMLNSNTTKTQKLKMSHFKLGDSNKLRWGFTGSTGRFSENNLIVFESIPSFVNADSSVSLKDTTKGNTIPGNDNKVNVGDELDFIYDLNYKNGSKEWSEILASMNLPKEVTFVNGTITYDNNPDYRENISSNEFKNGKVEHLLQKSLSNENNHAKIELHTTVNNQSEQIDIGKQHAHFASDNFIVDDDTPPFTITIPEMSLTTDPSGTINYKSMDLTPEKTPIKGTVRYSSGKNISPSNVTVHYSVNNKDYEGFKLSGSLSDKALFDLDILKTQLILGNNTVKIYAEDSFGKRTSPSLINIFIGGGLEFGTVSKDVAFDTVKGGYAGQLVPRKGEWQLEVVDGRIGKNSWTLQASASPLEKEVSGKPTGEVFKGEIVYKNIMGKILPLKNLTGIYTNSKDSDSKQTINVTNEWNSKLGMFLKVNDNNNTSGTYTGKITWSLIDGIGSNNT</sequence>
<keyword evidence="1" id="KW-1133">Transmembrane helix</keyword>
<protein>
    <submittedName>
        <fullName evidence="2">Uncharacterized protein</fullName>
    </submittedName>
</protein>